<organism evidence="1 2">
    <name type="scientific">Niabella yanshanensis</name>
    <dbReference type="NCBI Taxonomy" id="577386"/>
    <lineage>
        <taxon>Bacteria</taxon>
        <taxon>Pseudomonadati</taxon>
        <taxon>Bacteroidota</taxon>
        <taxon>Chitinophagia</taxon>
        <taxon>Chitinophagales</taxon>
        <taxon>Chitinophagaceae</taxon>
        <taxon>Niabella</taxon>
    </lineage>
</organism>
<gene>
    <name evidence="1" type="ORF">U0035_01460</name>
</gene>
<dbReference type="RefSeq" id="WP_114792732.1">
    <property type="nucleotide sequence ID" value="NZ_CP139960.1"/>
</dbReference>
<accession>A0ABZ0W6B8</accession>
<dbReference type="EMBL" id="CP139960">
    <property type="protein sequence ID" value="WQD38810.1"/>
    <property type="molecule type" value="Genomic_DNA"/>
</dbReference>
<evidence type="ECO:0008006" key="3">
    <source>
        <dbReference type="Google" id="ProtNLM"/>
    </source>
</evidence>
<proteinExistence type="predicted"/>
<name>A0ABZ0W6B8_9BACT</name>
<keyword evidence="2" id="KW-1185">Reference proteome</keyword>
<protein>
    <recommendedName>
        <fullName evidence="3">Transposase</fullName>
    </recommendedName>
</protein>
<reference evidence="1 2" key="1">
    <citation type="submission" date="2023-12" db="EMBL/GenBank/DDBJ databases">
        <title>Genome sequencing and assembly of bacterial species from a model synthetic community.</title>
        <authorList>
            <person name="Hogle S.L."/>
        </authorList>
    </citation>
    <scope>NUCLEOTIDE SEQUENCE [LARGE SCALE GENOMIC DNA]</scope>
    <source>
        <strain evidence="1 2">HAMBI_3031</strain>
    </source>
</reference>
<dbReference type="Proteomes" id="UP001325680">
    <property type="component" value="Chromosome"/>
</dbReference>
<evidence type="ECO:0000313" key="2">
    <source>
        <dbReference type="Proteomes" id="UP001325680"/>
    </source>
</evidence>
<sequence>MEHQLVAYYRLELAISHQQEVEEWMAQSACHQKIYAHTIRIWKESRIDLGSVSYCKEHAWRRLQQVIHQLL</sequence>
<evidence type="ECO:0000313" key="1">
    <source>
        <dbReference type="EMBL" id="WQD38810.1"/>
    </source>
</evidence>